<proteinExistence type="predicted"/>
<accession>A0A7S3PAZ6</accession>
<feature type="coiled-coil region" evidence="1">
    <location>
        <begin position="160"/>
        <end position="194"/>
    </location>
</feature>
<organism evidence="3">
    <name type="scientific">Aplanochytrium stocchinoi</name>
    <dbReference type="NCBI Taxonomy" id="215587"/>
    <lineage>
        <taxon>Eukaryota</taxon>
        <taxon>Sar</taxon>
        <taxon>Stramenopiles</taxon>
        <taxon>Bigyra</taxon>
        <taxon>Labyrinthulomycetes</taxon>
        <taxon>Thraustochytrida</taxon>
        <taxon>Thraustochytriidae</taxon>
        <taxon>Aplanochytrium</taxon>
    </lineage>
</organism>
<name>A0A7S3PAZ6_9STRA</name>
<sequence>MNQMRMNLRYHSREVVEKENKSAVPSDFHQHEVLPRGFEQERQAAQKAKLRVSQRIRKQRLQQQQDKERERLERWYNLNPASTSTSKPKIIDGQKVAKSRIKKYQRAQRAKQKKLQKKERNRWYNERIKSDDAQADLEAHDCTRNKIEKNAKQILDHQRREKFIEEKRKAKRELEKQKKIQKVLEEAKENLQKSVKIDLEEMFIKKANSTLQTWTISEPNRKHIWQRGNICL</sequence>
<evidence type="ECO:0000256" key="1">
    <source>
        <dbReference type="SAM" id="Coils"/>
    </source>
</evidence>
<feature type="region of interest" description="Disordered" evidence="2">
    <location>
        <begin position="57"/>
        <end position="96"/>
    </location>
</feature>
<keyword evidence="1" id="KW-0175">Coiled coil</keyword>
<dbReference type="EMBL" id="HBIN01003801">
    <property type="protein sequence ID" value="CAE0432322.1"/>
    <property type="molecule type" value="Transcribed_RNA"/>
</dbReference>
<protein>
    <submittedName>
        <fullName evidence="3">Uncharacterized protein</fullName>
    </submittedName>
</protein>
<dbReference type="AlphaFoldDB" id="A0A7S3PAZ6"/>
<evidence type="ECO:0000256" key="2">
    <source>
        <dbReference type="SAM" id="MobiDB-lite"/>
    </source>
</evidence>
<reference evidence="3" key="1">
    <citation type="submission" date="2021-01" db="EMBL/GenBank/DDBJ databases">
        <authorList>
            <person name="Corre E."/>
            <person name="Pelletier E."/>
            <person name="Niang G."/>
            <person name="Scheremetjew M."/>
            <person name="Finn R."/>
            <person name="Kale V."/>
            <person name="Holt S."/>
            <person name="Cochrane G."/>
            <person name="Meng A."/>
            <person name="Brown T."/>
            <person name="Cohen L."/>
        </authorList>
    </citation>
    <scope>NUCLEOTIDE SEQUENCE</scope>
    <source>
        <strain evidence="3">GSBS06</strain>
    </source>
</reference>
<gene>
    <name evidence="3" type="ORF">ASTO00021_LOCUS2648</name>
</gene>
<evidence type="ECO:0000313" key="3">
    <source>
        <dbReference type="EMBL" id="CAE0432322.1"/>
    </source>
</evidence>
<feature type="compositionally biased region" description="Basic and acidic residues" evidence="2">
    <location>
        <begin position="65"/>
        <end position="74"/>
    </location>
</feature>